<dbReference type="EMBL" id="KI964728">
    <property type="protein sequence ID" value="EUC29813.1"/>
    <property type="molecule type" value="Genomic_DNA"/>
</dbReference>
<dbReference type="KEGG" id="bze:COCCADRAFT_29176"/>
<feature type="compositionally biased region" description="Polar residues" evidence="1">
    <location>
        <begin position="104"/>
        <end position="113"/>
    </location>
</feature>
<name>W6XVN3_COCC2</name>
<gene>
    <name evidence="2" type="ORF">COCCADRAFT_29176</name>
</gene>
<accession>W6XVN3</accession>
<reference evidence="2 3" key="1">
    <citation type="journal article" date="2013" name="PLoS Genet.">
        <title>Comparative genome structure, secondary metabolite, and effector coding capacity across Cochliobolus pathogens.</title>
        <authorList>
            <person name="Condon B.J."/>
            <person name="Leng Y."/>
            <person name="Wu D."/>
            <person name="Bushley K.E."/>
            <person name="Ohm R.A."/>
            <person name="Otillar R."/>
            <person name="Martin J."/>
            <person name="Schackwitz W."/>
            <person name="Grimwood J."/>
            <person name="MohdZainudin N."/>
            <person name="Xue C."/>
            <person name="Wang R."/>
            <person name="Manning V.A."/>
            <person name="Dhillon B."/>
            <person name="Tu Z.J."/>
            <person name="Steffenson B.J."/>
            <person name="Salamov A."/>
            <person name="Sun H."/>
            <person name="Lowry S."/>
            <person name="LaButti K."/>
            <person name="Han J."/>
            <person name="Copeland A."/>
            <person name="Lindquist E."/>
            <person name="Barry K."/>
            <person name="Schmutz J."/>
            <person name="Baker S.E."/>
            <person name="Ciuffetti L.M."/>
            <person name="Grigoriev I.V."/>
            <person name="Zhong S."/>
            <person name="Turgeon B.G."/>
        </authorList>
    </citation>
    <scope>NUCLEOTIDE SEQUENCE [LARGE SCALE GENOMIC DNA]</scope>
    <source>
        <strain evidence="2 3">26-R-13</strain>
    </source>
</reference>
<evidence type="ECO:0000256" key="1">
    <source>
        <dbReference type="SAM" id="MobiDB-lite"/>
    </source>
</evidence>
<dbReference type="OrthoDB" id="10633290at2759"/>
<dbReference type="HOGENOM" id="CLU_930627_0_0_1"/>
<dbReference type="RefSeq" id="XP_007715871.1">
    <property type="nucleotide sequence ID" value="XM_007717681.1"/>
</dbReference>
<keyword evidence="3" id="KW-1185">Reference proteome</keyword>
<feature type="region of interest" description="Disordered" evidence="1">
    <location>
        <begin position="1"/>
        <end position="71"/>
    </location>
</feature>
<dbReference type="GeneID" id="19146526"/>
<dbReference type="AlphaFoldDB" id="W6XVN3"/>
<dbReference type="Proteomes" id="UP000053841">
    <property type="component" value="Unassembled WGS sequence"/>
</dbReference>
<organism evidence="2 3">
    <name type="scientific">Cochliobolus carbonum (strain 26-R-13)</name>
    <name type="common">Maize leaf spot fungus</name>
    <name type="synonym">Bipolaris zeicola</name>
    <dbReference type="NCBI Taxonomy" id="930089"/>
    <lineage>
        <taxon>Eukaryota</taxon>
        <taxon>Fungi</taxon>
        <taxon>Dikarya</taxon>
        <taxon>Ascomycota</taxon>
        <taxon>Pezizomycotina</taxon>
        <taxon>Dothideomycetes</taxon>
        <taxon>Pleosporomycetidae</taxon>
        <taxon>Pleosporales</taxon>
        <taxon>Pleosporineae</taxon>
        <taxon>Pleosporaceae</taxon>
        <taxon>Bipolaris</taxon>
    </lineage>
</organism>
<evidence type="ECO:0000313" key="3">
    <source>
        <dbReference type="Proteomes" id="UP000053841"/>
    </source>
</evidence>
<feature type="region of interest" description="Disordered" evidence="1">
    <location>
        <begin position="87"/>
        <end position="120"/>
    </location>
</feature>
<proteinExistence type="predicted"/>
<sequence>MSQGGWTGTREQDLARRSTSRGGQHQGFSHAAKRQRPVLTTAARRRRRRLRREGGGAASARGSEADGGGRNTRYDEVQELYRAVGCSLLAPPPPTPTQQRPSASGQRCSQPTHPKTPPAPALVPNAILFISRRQAKGELALLARPHLETMLLLGLLTVMRPVGRGPGRYQCVSGPTDSRAGAERSRGGGEACLCLCLSVCLPAWLVTKSQSGCGGQTATVRNLPLSRWGTVDGAHACSLARLVSEATTECPSLRGCVHAPRSQASHSRRDVIVFFVPPFFPHAPETALVSASLHPSFTN</sequence>
<evidence type="ECO:0000313" key="2">
    <source>
        <dbReference type="EMBL" id="EUC29813.1"/>
    </source>
</evidence>
<protein>
    <submittedName>
        <fullName evidence="2">Uncharacterized protein</fullName>
    </submittedName>
</protein>